<proteinExistence type="inferred from homology"/>
<evidence type="ECO:0000256" key="4">
    <source>
        <dbReference type="ARBA" id="ARBA00022618"/>
    </source>
</evidence>
<dbReference type="GO" id="GO:0000444">
    <property type="term" value="C:MIS12/MIND type complex"/>
    <property type="evidence" value="ECO:0007669"/>
    <property type="project" value="TreeGrafter"/>
</dbReference>
<dbReference type="Proteomes" id="UP001141806">
    <property type="component" value="Unassembled WGS sequence"/>
</dbReference>
<evidence type="ECO:0000256" key="8">
    <source>
        <dbReference type="ARBA" id="ARBA00023306"/>
    </source>
</evidence>
<dbReference type="Pfam" id="PF05859">
    <property type="entry name" value="Mis12"/>
    <property type="match status" value="1"/>
</dbReference>
<keyword evidence="3" id="KW-0158">Chromosome</keyword>
<reference evidence="10" key="1">
    <citation type="journal article" date="2023" name="Plant J.">
        <title>The genome of the king protea, Protea cynaroides.</title>
        <authorList>
            <person name="Chang J."/>
            <person name="Duong T.A."/>
            <person name="Schoeman C."/>
            <person name="Ma X."/>
            <person name="Roodt D."/>
            <person name="Barker N."/>
            <person name="Li Z."/>
            <person name="Van de Peer Y."/>
            <person name="Mizrachi E."/>
        </authorList>
    </citation>
    <scope>NUCLEOTIDE SEQUENCE</scope>
    <source>
        <tissue evidence="10">Young leaves</tissue>
    </source>
</reference>
<sequence length="241" mass="27541">MAGSESEAIFDSFNLNPQLFINEVLNAVDDMVDGAFEFYEQDASKLLAKTGADRSDELKKGISSIRHMIQAVLNKRLDMWEKYCLRHCFTVSEGFSLTKLSPDDTPMDQDAPSDAELDAQLDSLREKLFVVGNESVELQRELQTLKKQSIICNSYSGSVNEALQLFEQNSTYETSQEIIRIASELRTRMERLKIRRREELDHIQVERMYNPNTDQTLMHSKGLSNAGLEYLQELAADMKNL</sequence>
<evidence type="ECO:0000256" key="6">
    <source>
        <dbReference type="ARBA" id="ARBA00022838"/>
    </source>
</evidence>
<dbReference type="PANTHER" id="PTHR14527:SF2">
    <property type="entry name" value="PROTEIN MIS12 HOMOLOG"/>
    <property type="match status" value="1"/>
</dbReference>
<evidence type="ECO:0008006" key="12">
    <source>
        <dbReference type="Google" id="ProtNLM"/>
    </source>
</evidence>
<dbReference type="InterPro" id="IPR008685">
    <property type="entry name" value="Centromere_Mis12"/>
</dbReference>
<dbReference type="GO" id="GO:0005634">
    <property type="term" value="C:nucleus"/>
    <property type="evidence" value="ECO:0007669"/>
    <property type="project" value="InterPro"/>
</dbReference>
<evidence type="ECO:0000256" key="1">
    <source>
        <dbReference type="ARBA" id="ARBA00004629"/>
    </source>
</evidence>
<dbReference type="GO" id="GO:0051382">
    <property type="term" value="P:kinetochore assembly"/>
    <property type="evidence" value="ECO:0007669"/>
    <property type="project" value="TreeGrafter"/>
</dbReference>
<protein>
    <recommendedName>
        <fullName evidence="12">Protein MIS12 homolog</fullName>
    </recommendedName>
</protein>
<keyword evidence="5" id="KW-0498">Mitosis</keyword>
<evidence type="ECO:0000313" key="10">
    <source>
        <dbReference type="EMBL" id="KAJ4961888.1"/>
    </source>
</evidence>
<keyword evidence="9" id="KW-0137">Centromere</keyword>
<organism evidence="10 11">
    <name type="scientific">Protea cynaroides</name>
    <dbReference type="NCBI Taxonomy" id="273540"/>
    <lineage>
        <taxon>Eukaryota</taxon>
        <taxon>Viridiplantae</taxon>
        <taxon>Streptophyta</taxon>
        <taxon>Embryophyta</taxon>
        <taxon>Tracheophyta</taxon>
        <taxon>Spermatophyta</taxon>
        <taxon>Magnoliopsida</taxon>
        <taxon>Proteales</taxon>
        <taxon>Proteaceae</taxon>
        <taxon>Protea</taxon>
    </lineage>
</organism>
<evidence type="ECO:0000256" key="5">
    <source>
        <dbReference type="ARBA" id="ARBA00022776"/>
    </source>
</evidence>
<comment type="caution">
    <text evidence="10">The sequence shown here is derived from an EMBL/GenBank/DDBJ whole genome shotgun (WGS) entry which is preliminary data.</text>
</comment>
<comment type="similarity">
    <text evidence="2">Belongs to the mis12 family.</text>
</comment>
<keyword evidence="11" id="KW-1185">Reference proteome</keyword>
<evidence type="ECO:0000256" key="3">
    <source>
        <dbReference type="ARBA" id="ARBA00022454"/>
    </source>
</evidence>
<keyword evidence="4" id="KW-0132">Cell division</keyword>
<keyword evidence="8" id="KW-0131">Cell cycle</keyword>
<dbReference type="PANTHER" id="PTHR14527">
    <property type="entry name" value="PROTEIN MIS12 HOMOLOG"/>
    <property type="match status" value="1"/>
</dbReference>
<evidence type="ECO:0000313" key="11">
    <source>
        <dbReference type="Proteomes" id="UP001141806"/>
    </source>
</evidence>
<dbReference type="GO" id="GO:0000070">
    <property type="term" value="P:mitotic sister chromatid segregation"/>
    <property type="evidence" value="ECO:0007669"/>
    <property type="project" value="TreeGrafter"/>
</dbReference>
<accession>A0A9Q0H969</accession>
<keyword evidence="6" id="KW-0995">Kinetochore</keyword>
<keyword evidence="7" id="KW-0175">Coiled coil</keyword>
<dbReference type="OrthoDB" id="1884855at2759"/>
<name>A0A9Q0H969_9MAGN</name>
<dbReference type="GO" id="GO:0051301">
    <property type="term" value="P:cell division"/>
    <property type="evidence" value="ECO:0007669"/>
    <property type="project" value="UniProtKB-KW"/>
</dbReference>
<evidence type="ECO:0000256" key="2">
    <source>
        <dbReference type="ARBA" id="ARBA00008643"/>
    </source>
</evidence>
<gene>
    <name evidence="10" type="ORF">NE237_021798</name>
</gene>
<dbReference type="AlphaFoldDB" id="A0A9Q0H969"/>
<comment type="subcellular location">
    <subcellularLocation>
        <location evidence="1">Chromosome</location>
        <location evidence="1">Centromere</location>
        <location evidence="1">Kinetochore</location>
    </subcellularLocation>
</comment>
<evidence type="ECO:0000256" key="9">
    <source>
        <dbReference type="ARBA" id="ARBA00023328"/>
    </source>
</evidence>
<dbReference type="EMBL" id="JAMYWD010000009">
    <property type="protein sequence ID" value="KAJ4961888.1"/>
    <property type="molecule type" value="Genomic_DNA"/>
</dbReference>
<evidence type="ECO:0000256" key="7">
    <source>
        <dbReference type="ARBA" id="ARBA00023054"/>
    </source>
</evidence>